<dbReference type="RefSeq" id="WP_213888110.1">
    <property type="nucleotide sequence ID" value="NZ_JAGFNU010000002.1"/>
</dbReference>
<keyword evidence="2" id="KW-0472">Membrane</keyword>
<reference evidence="3 4" key="1">
    <citation type="submission" date="2024-09" db="EMBL/GenBank/DDBJ databases">
        <authorList>
            <person name="Sun Q."/>
            <person name="Mori K."/>
        </authorList>
    </citation>
    <scope>NUCLEOTIDE SEQUENCE [LARGE SCALE GENOMIC DNA]</scope>
    <source>
        <strain evidence="3 4">CECT 8726</strain>
    </source>
</reference>
<evidence type="ECO:0000313" key="3">
    <source>
        <dbReference type="EMBL" id="MFB9232241.1"/>
    </source>
</evidence>
<gene>
    <name evidence="3" type="ORF">ACFFUT_10645</name>
</gene>
<evidence type="ECO:0000256" key="2">
    <source>
        <dbReference type="SAM" id="Phobius"/>
    </source>
</evidence>
<keyword evidence="2" id="KW-1133">Transmembrane helix</keyword>
<dbReference type="EMBL" id="JBHMEA010000039">
    <property type="protein sequence ID" value="MFB9232241.1"/>
    <property type="molecule type" value="Genomic_DNA"/>
</dbReference>
<proteinExistence type="predicted"/>
<sequence>MSWGWFFIVLILMVAAAALYEIWAKRGIYRPLSRHHVDTPPASKRLGTGSVDLSIAEPISKDDDTHKNPKNRRNRN</sequence>
<dbReference type="Proteomes" id="UP001589683">
    <property type="component" value="Unassembled WGS sequence"/>
</dbReference>
<feature type="region of interest" description="Disordered" evidence="1">
    <location>
        <begin position="34"/>
        <end position="76"/>
    </location>
</feature>
<evidence type="ECO:0000313" key="4">
    <source>
        <dbReference type="Proteomes" id="UP001589683"/>
    </source>
</evidence>
<organism evidence="3 4">
    <name type="scientific">Pseudohalocynthiibacter aestuariivivens</name>
    <dbReference type="NCBI Taxonomy" id="1591409"/>
    <lineage>
        <taxon>Bacteria</taxon>
        <taxon>Pseudomonadati</taxon>
        <taxon>Pseudomonadota</taxon>
        <taxon>Alphaproteobacteria</taxon>
        <taxon>Rhodobacterales</taxon>
        <taxon>Paracoccaceae</taxon>
        <taxon>Pseudohalocynthiibacter</taxon>
    </lineage>
</organism>
<comment type="caution">
    <text evidence="3">The sequence shown here is derived from an EMBL/GenBank/DDBJ whole genome shotgun (WGS) entry which is preliminary data.</text>
</comment>
<evidence type="ECO:0000256" key="1">
    <source>
        <dbReference type="SAM" id="MobiDB-lite"/>
    </source>
</evidence>
<name>A0ABV5JFJ5_9RHOB</name>
<feature type="transmembrane region" description="Helical" evidence="2">
    <location>
        <begin position="6"/>
        <end position="24"/>
    </location>
</feature>
<accession>A0ABV5JFJ5</accession>
<protein>
    <submittedName>
        <fullName evidence="3">Uncharacterized protein</fullName>
    </submittedName>
</protein>
<keyword evidence="2" id="KW-0812">Transmembrane</keyword>
<keyword evidence="4" id="KW-1185">Reference proteome</keyword>